<sequence length="299" mass="31789">MLKIKSITGLFICSFAYLLICLFGVRPAYASVLSIQTLPSYINTNNFKLSCTSDGGTFQFEVSVHGGAFTTFGPVINTSTEPCIVQVDSSIVNSQTDYTFRIGGFTTSTIYDTNGPAAPSGYYKEGLSNGFKIHWTNPSDSDFSKVKIYRGETADFSADSSHEITTQPGGAGSLMTYDDIFAVDSSKTYFYDLRAIDYAGNSSDLVGDGSSTSSTTVTTASPKAGTDKVTQLPKGNGGSVLGTETNGTPTPSASPTEIGGPVSTNPGIMKWILTHKKISLGVAFGLIIISYLLFRRKKS</sequence>
<keyword evidence="2" id="KW-0812">Transmembrane</keyword>
<accession>A0A0G0LN02</accession>
<keyword evidence="2" id="KW-1133">Transmembrane helix</keyword>
<evidence type="ECO:0000256" key="2">
    <source>
        <dbReference type="SAM" id="Phobius"/>
    </source>
</evidence>
<dbReference type="Proteomes" id="UP000034774">
    <property type="component" value="Unassembled WGS sequence"/>
</dbReference>
<feature type="compositionally biased region" description="Low complexity" evidence="1">
    <location>
        <begin position="206"/>
        <end position="221"/>
    </location>
</feature>
<comment type="caution">
    <text evidence="3">The sequence shown here is derived from an EMBL/GenBank/DDBJ whole genome shotgun (WGS) entry which is preliminary data.</text>
</comment>
<feature type="transmembrane region" description="Helical" evidence="2">
    <location>
        <begin position="278"/>
        <end position="294"/>
    </location>
</feature>
<protein>
    <submittedName>
        <fullName evidence="3">Uncharacterized protein</fullName>
    </submittedName>
</protein>
<evidence type="ECO:0000313" key="4">
    <source>
        <dbReference type="Proteomes" id="UP000034774"/>
    </source>
</evidence>
<organism evidence="3 4">
    <name type="scientific">Candidatus Woesebacteria bacterium GW2011_GWB1_39_10</name>
    <dbReference type="NCBI Taxonomy" id="1618572"/>
    <lineage>
        <taxon>Bacteria</taxon>
        <taxon>Candidatus Woeseibacteriota</taxon>
    </lineage>
</organism>
<gene>
    <name evidence="3" type="ORF">UT17_C0002G0090</name>
</gene>
<dbReference type="STRING" id="1618572.UT17_C0002G0090"/>
<dbReference type="InterPro" id="IPR013783">
    <property type="entry name" value="Ig-like_fold"/>
</dbReference>
<feature type="region of interest" description="Disordered" evidence="1">
    <location>
        <begin position="206"/>
        <end position="261"/>
    </location>
</feature>
<evidence type="ECO:0000256" key="1">
    <source>
        <dbReference type="SAM" id="MobiDB-lite"/>
    </source>
</evidence>
<name>A0A0G0LN02_9BACT</name>
<dbReference type="Gene3D" id="2.60.40.10">
    <property type="entry name" value="Immunoglobulins"/>
    <property type="match status" value="1"/>
</dbReference>
<keyword evidence="2" id="KW-0472">Membrane</keyword>
<reference evidence="3 4" key="1">
    <citation type="journal article" date="2015" name="Nature">
        <title>rRNA introns, odd ribosomes, and small enigmatic genomes across a large radiation of phyla.</title>
        <authorList>
            <person name="Brown C.T."/>
            <person name="Hug L.A."/>
            <person name="Thomas B.C."/>
            <person name="Sharon I."/>
            <person name="Castelle C.J."/>
            <person name="Singh A."/>
            <person name="Wilkins M.J."/>
            <person name="Williams K.H."/>
            <person name="Banfield J.F."/>
        </authorList>
    </citation>
    <scope>NUCLEOTIDE SEQUENCE [LARGE SCALE GENOMIC DNA]</scope>
</reference>
<dbReference type="EMBL" id="LBVU01000002">
    <property type="protein sequence ID" value="KKQ92427.1"/>
    <property type="molecule type" value="Genomic_DNA"/>
</dbReference>
<evidence type="ECO:0000313" key="3">
    <source>
        <dbReference type="EMBL" id="KKQ92427.1"/>
    </source>
</evidence>
<feature type="compositionally biased region" description="Polar residues" evidence="1">
    <location>
        <begin position="242"/>
        <end position="255"/>
    </location>
</feature>
<proteinExistence type="predicted"/>
<dbReference type="PATRIC" id="fig|1618572.3.peg.251"/>
<dbReference type="AlphaFoldDB" id="A0A0G0LN02"/>